<dbReference type="GO" id="GO:0000422">
    <property type="term" value="P:autophagy of mitochondrion"/>
    <property type="evidence" value="ECO:0007669"/>
    <property type="project" value="TreeGrafter"/>
</dbReference>
<reference evidence="8" key="1">
    <citation type="submission" date="2021-04" db="EMBL/GenBank/DDBJ databases">
        <authorList>
            <consortium name="Molecular Ecology Group"/>
        </authorList>
    </citation>
    <scope>NUCLEOTIDE SEQUENCE</scope>
</reference>
<dbReference type="PANTHER" id="PTHR21346">
    <property type="entry name" value="FUN14 DOMAIN CONTAINING"/>
    <property type="match status" value="1"/>
</dbReference>
<dbReference type="Pfam" id="PF04930">
    <property type="entry name" value="FUN14"/>
    <property type="match status" value="1"/>
</dbReference>
<evidence type="ECO:0000256" key="3">
    <source>
        <dbReference type="ARBA" id="ARBA00022692"/>
    </source>
</evidence>
<evidence type="ECO:0008006" key="10">
    <source>
        <dbReference type="Google" id="ProtNLM"/>
    </source>
</evidence>
<dbReference type="GO" id="GO:0005741">
    <property type="term" value="C:mitochondrial outer membrane"/>
    <property type="evidence" value="ECO:0007669"/>
    <property type="project" value="UniProtKB-SubCell"/>
</dbReference>
<comment type="caution">
    <text evidence="8">The sequence shown here is derived from an EMBL/GenBank/DDBJ whole genome shotgun (WGS) entry which is preliminary data.</text>
</comment>
<protein>
    <recommendedName>
        <fullName evidence="10">FUN14 domain-containing protein 1</fullName>
    </recommendedName>
</protein>
<gene>
    <name evidence="8" type="ORF">CUNI_LOCUS420</name>
</gene>
<evidence type="ECO:0000256" key="5">
    <source>
        <dbReference type="ARBA" id="ARBA00023136"/>
    </source>
</evidence>
<dbReference type="EMBL" id="CAJHNH020000047">
    <property type="protein sequence ID" value="CAG5114862.1"/>
    <property type="molecule type" value="Genomic_DNA"/>
</dbReference>
<evidence type="ECO:0000313" key="9">
    <source>
        <dbReference type="Proteomes" id="UP000678393"/>
    </source>
</evidence>
<proteinExistence type="inferred from homology"/>
<comment type="subcellular location">
    <subcellularLocation>
        <location evidence="1">Mitochondrion outer membrane</location>
        <topology evidence="1">Multi-pass membrane protein</topology>
    </subcellularLocation>
</comment>
<dbReference type="PANTHER" id="PTHR21346:SF0">
    <property type="entry name" value="RE45833P"/>
    <property type="match status" value="1"/>
</dbReference>
<dbReference type="AlphaFoldDB" id="A0A8S3YHS5"/>
<keyword evidence="3 7" id="KW-0812">Transmembrane</keyword>
<feature type="region of interest" description="Disordered" evidence="6">
    <location>
        <begin position="1"/>
        <end position="48"/>
    </location>
</feature>
<keyword evidence="9" id="KW-1185">Reference proteome</keyword>
<dbReference type="InterPro" id="IPR007014">
    <property type="entry name" value="FUN14"/>
</dbReference>
<evidence type="ECO:0000256" key="2">
    <source>
        <dbReference type="ARBA" id="ARBA00009160"/>
    </source>
</evidence>
<dbReference type="Proteomes" id="UP000678393">
    <property type="component" value="Unassembled WGS sequence"/>
</dbReference>
<sequence length="194" mass="21685">MKEMQKKAQFTVAPSTSEPYKRPSASVKPNPPKIPEKKVEPPEVFDDSDEESLSEIESLDYSILEPQETGCYLESIRDFFLGDVTASSAFRQFAIGGVFGWISGYLAKKVGQLAAICVGGGLFLTQLAQYQGYIKVDWTKVKHCLTQQDAKVKNFVMKHRHSVQTFYEENFFMATGFTAGVAFAFSLIDIIMPI</sequence>
<evidence type="ECO:0000256" key="4">
    <source>
        <dbReference type="ARBA" id="ARBA00022989"/>
    </source>
</evidence>
<dbReference type="OrthoDB" id="163794at2759"/>
<name>A0A8S3YHS5_9EUPU</name>
<feature type="transmembrane region" description="Helical" evidence="7">
    <location>
        <begin position="170"/>
        <end position="192"/>
    </location>
</feature>
<keyword evidence="5 7" id="KW-0472">Membrane</keyword>
<evidence type="ECO:0000313" key="8">
    <source>
        <dbReference type="EMBL" id="CAG5114862.1"/>
    </source>
</evidence>
<comment type="similarity">
    <text evidence="2">Belongs to the FUN14 family.</text>
</comment>
<organism evidence="8 9">
    <name type="scientific">Candidula unifasciata</name>
    <dbReference type="NCBI Taxonomy" id="100452"/>
    <lineage>
        <taxon>Eukaryota</taxon>
        <taxon>Metazoa</taxon>
        <taxon>Spiralia</taxon>
        <taxon>Lophotrochozoa</taxon>
        <taxon>Mollusca</taxon>
        <taxon>Gastropoda</taxon>
        <taxon>Heterobranchia</taxon>
        <taxon>Euthyneura</taxon>
        <taxon>Panpulmonata</taxon>
        <taxon>Eupulmonata</taxon>
        <taxon>Stylommatophora</taxon>
        <taxon>Helicina</taxon>
        <taxon>Helicoidea</taxon>
        <taxon>Geomitridae</taxon>
        <taxon>Candidula</taxon>
    </lineage>
</organism>
<keyword evidence="4 7" id="KW-1133">Transmembrane helix</keyword>
<accession>A0A8S3YHS5</accession>
<evidence type="ECO:0000256" key="6">
    <source>
        <dbReference type="SAM" id="MobiDB-lite"/>
    </source>
</evidence>
<evidence type="ECO:0000256" key="1">
    <source>
        <dbReference type="ARBA" id="ARBA00004374"/>
    </source>
</evidence>
<evidence type="ECO:0000256" key="7">
    <source>
        <dbReference type="SAM" id="Phobius"/>
    </source>
</evidence>